<dbReference type="Proteomes" id="UP000294662">
    <property type="component" value="Unassembled WGS sequence"/>
</dbReference>
<dbReference type="OrthoDB" id="2081253at2"/>
<dbReference type="Pfam" id="PF05069">
    <property type="entry name" value="Phage_tail_S"/>
    <property type="match status" value="1"/>
</dbReference>
<dbReference type="NCBIfam" id="TIGR01635">
    <property type="entry name" value="tail_comp_S"/>
    <property type="match status" value="1"/>
</dbReference>
<comment type="caution">
    <text evidence="1">The sequence shown here is derived from an EMBL/GenBank/DDBJ whole genome shotgun (WGS) entry which is preliminary data.</text>
</comment>
<proteinExistence type="predicted"/>
<dbReference type="RefSeq" id="WP_132826923.1">
    <property type="nucleotide sequence ID" value="NZ_SMFP01000001.1"/>
</dbReference>
<protein>
    <submittedName>
        <fullName evidence="1">Phage virion morphogenesis protein</fullName>
    </submittedName>
</protein>
<dbReference type="InterPro" id="IPR006522">
    <property type="entry name" value="Phage_virion_morphogenesis"/>
</dbReference>
<name>A0A4R5F0P4_9RHOB</name>
<evidence type="ECO:0000313" key="2">
    <source>
        <dbReference type="Proteomes" id="UP000294662"/>
    </source>
</evidence>
<keyword evidence="2" id="KW-1185">Reference proteome</keyword>
<dbReference type="AlphaFoldDB" id="A0A4R5F0P4"/>
<organism evidence="1 2">
    <name type="scientific">Antarcticimicrobium sediminis</name>
    <dbReference type="NCBI Taxonomy" id="2546227"/>
    <lineage>
        <taxon>Bacteria</taxon>
        <taxon>Pseudomonadati</taxon>
        <taxon>Pseudomonadota</taxon>
        <taxon>Alphaproteobacteria</taxon>
        <taxon>Rhodobacterales</taxon>
        <taxon>Paracoccaceae</taxon>
        <taxon>Antarcticimicrobium</taxon>
    </lineage>
</organism>
<dbReference type="EMBL" id="SMFP01000001">
    <property type="protein sequence ID" value="TDE40933.1"/>
    <property type="molecule type" value="Genomic_DNA"/>
</dbReference>
<accession>A0A4R5F0P4</accession>
<sequence length="164" mass="17619">MIKIGLNDDISGMLEQLATRLTDMTPVMQDLGELLTESTKQRFKDGVSPDGATWAPKSQTTIEAYEARKDKVDLRPLFGPSGRLSSEIHYVAGAHSVELGSSLIYSAVQQLGADKGAFGSMANDSPIPWGNIPARPFLGLSDDDQIAITETIQSWLLGGTDSAH</sequence>
<reference evidence="1 2" key="1">
    <citation type="submission" date="2019-03" db="EMBL/GenBank/DDBJ databases">
        <authorList>
            <person name="Zhang S."/>
        </authorList>
    </citation>
    <scope>NUCLEOTIDE SEQUENCE [LARGE SCALE GENOMIC DNA]</scope>
    <source>
        <strain evidence="1 2">S4J41</strain>
    </source>
</reference>
<gene>
    <name evidence="1" type="ORF">E1B25_01595</name>
</gene>
<evidence type="ECO:0000313" key="1">
    <source>
        <dbReference type="EMBL" id="TDE40933.1"/>
    </source>
</evidence>